<dbReference type="SMART" id="SM00066">
    <property type="entry name" value="GAL4"/>
    <property type="match status" value="1"/>
</dbReference>
<keyword evidence="2" id="KW-0808">Transferase</keyword>
<feature type="compositionally biased region" description="Polar residues" evidence="9">
    <location>
        <begin position="553"/>
        <end position="567"/>
    </location>
</feature>
<dbReference type="InterPro" id="IPR001138">
    <property type="entry name" value="Zn2Cys6_DnaBD"/>
</dbReference>
<keyword evidence="8" id="KW-0539">Nucleus</keyword>
<dbReference type="GeneID" id="26808832"/>
<evidence type="ECO:0000259" key="10">
    <source>
        <dbReference type="PROSITE" id="PS50048"/>
    </source>
</evidence>
<proteinExistence type="predicted"/>
<dbReference type="EMBL" id="JNOM01000171">
    <property type="protein sequence ID" value="KNG85132.1"/>
    <property type="molecule type" value="Genomic_DNA"/>
</dbReference>
<dbReference type="PANTHER" id="PTHR47782">
    <property type="entry name" value="ZN(II)2CYS6 TRANSCRIPTION FACTOR (EUROFUNG)-RELATED"/>
    <property type="match status" value="1"/>
</dbReference>
<dbReference type="CDD" id="cd00067">
    <property type="entry name" value="GAL4"/>
    <property type="match status" value="1"/>
</dbReference>
<dbReference type="GO" id="GO:0045944">
    <property type="term" value="P:positive regulation of transcription by RNA polymerase II"/>
    <property type="evidence" value="ECO:0007669"/>
    <property type="project" value="TreeGrafter"/>
</dbReference>
<comment type="subcellular location">
    <subcellularLocation>
        <location evidence="1">Nucleus</location>
    </subcellularLocation>
</comment>
<dbReference type="SUPFAM" id="SSF57701">
    <property type="entry name" value="Zn2/Cys6 DNA-binding domain"/>
    <property type="match status" value="1"/>
</dbReference>
<evidence type="ECO:0000313" key="11">
    <source>
        <dbReference type="EMBL" id="KNG85132.1"/>
    </source>
</evidence>
<reference evidence="11 12" key="1">
    <citation type="submission" date="2014-06" db="EMBL/GenBank/DDBJ databases">
        <title>The Genome of the Aflatoxigenic Filamentous Fungus Aspergillus nomius.</title>
        <authorList>
            <person name="Moore M.G."/>
            <person name="Shannon B.M."/>
            <person name="Brian M.M."/>
        </authorList>
    </citation>
    <scope>NUCLEOTIDE SEQUENCE [LARGE SCALE GENOMIC DNA]</scope>
    <source>
        <strain evidence="11 12">NRRL 13137</strain>
    </source>
</reference>
<evidence type="ECO:0000256" key="7">
    <source>
        <dbReference type="ARBA" id="ARBA00023163"/>
    </source>
</evidence>
<keyword evidence="12" id="KW-1185">Reference proteome</keyword>
<dbReference type="RefSeq" id="XP_015406055.1">
    <property type="nucleotide sequence ID" value="XM_015552284.1"/>
</dbReference>
<dbReference type="GO" id="GO:0000981">
    <property type="term" value="F:DNA-binding transcription factor activity, RNA polymerase II-specific"/>
    <property type="evidence" value="ECO:0007669"/>
    <property type="project" value="InterPro"/>
</dbReference>
<dbReference type="Proteomes" id="UP000037505">
    <property type="component" value="Unassembled WGS sequence"/>
</dbReference>
<dbReference type="AlphaFoldDB" id="A0A0L1J061"/>
<comment type="caution">
    <text evidence="11">The sequence shown here is derived from an EMBL/GenBank/DDBJ whole genome shotgun (WGS) entry which is preliminary data.</text>
</comment>
<feature type="region of interest" description="Disordered" evidence="9">
    <location>
        <begin position="543"/>
        <end position="578"/>
    </location>
</feature>
<dbReference type="GO" id="GO:0009820">
    <property type="term" value="P:alkaloid metabolic process"/>
    <property type="evidence" value="ECO:0007669"/>
    <property type="project" value="InterPro"/>
</dbReference>
<evidence type="ECO:0000256" key="5">
    <source>
        <dbReference type="ARBA" id="ARBA00023015"/>
    </source>
</evidence>
<dbReference type="InterPro" id="IPR017795">
    <property type="entry name" value="ABBA_NscD-like"/>
</dbReference>
<evidence type="ECO:0000256" key="6">
    <source>
        <dbReference type="ARBA" id="ARBA00023125"/>
    </source>
</evidence>
<gene>
    <name evidence="11" type="ORF">ANOM_007028</name>
</gene>
<dbReference type="CDD" id="cd13929">
    <property type="entry name" value="PT-DMATS_CymD"/>
    <property type="match status" value="1"/>
</dbReference>
<dbReference type="SFLD" id="SFLDS00036">
    <property type="entry name" value="Aromatic_Prenyltransferase"/>
    <property type="match status" value="1"/>
</dbReference>
<organism evidence="11 12">
    <name type="scientific">Aspergillus nomiae NRRL (strain ATCC 15546 / NRRL 13137 / CBS 260.88 / M93)</name>
    <dbReference type="NCBI Taxonomy" id="1509407"/>
    <lineage>
        <taxon>Eukaryota</taxon>
        <taxon>Fungi</taxon>
        <taxon>Dikarya</taxon>
        <taxon>Ascomycota</taxon>
        <taxon>Pezizomycotina</taxon>
        <taxon>Eurotiomycetes</taxon>
        <taxon>Eurotiomycetidae</taxon>
        <taxon>Eurotiales</taxon>
        <taxon>Aspergillaceae</taxon>
        <taxon>Aspergillus</taxon>
        <taxon>Aspergillus subgen. Circumdati</taxon>
    </lineage>
</organism>
<dbReference type="STRING" id="1509407.A0A0L1J061"/>
<protein>
    <recommendedName>
        <fullName evidence="10">Zn(2)-C6 fungal-type domain-containing protein</fullName>
    </recommendedName>
</protein>
<evidence type="ECO:0000256" key="9">
    <source>
        <dbReference type="SAM" id="MobiDB-lite"/>
    </source>
</evidence>
<dbReference type="InterPro" id="IPR033964">
    <property type="entry name" value="ABBA"/>
</dbReference>
<dbReference type="GO" id="GO:0005634">
    <property type="term" value="C:nucleus"/>
    <property type="evidence" value="ECO:0007669"/>
    <property type="project" value="UniProtKB-SubCell"/>
</dbReference>
<dbReference type="SMART" id="SM00906">
    <property type="entry name" value="Fungal_trans"/>
    <property type="match status" value="1"/>
</dbReference>
<dbReference type="Pfam" id="PF00172">
    <property type="entry name" value="Zn_clus"/>
    <property type="match status" value="1"/>
</dbReference>
<evidence type="ECO:0000313" key="12">
    <source>
        <dbReference type="Proteomes" id="UP000037505"/>
    </source>
</evidence>
<name>A0A0L1J061_ASPN3</name>
<dbReference type="GO" id="GO:0043565">
    <property type="term" value="F:sequence-specific DNA binding"/>
    <property type="evidence" value="ECO:0007669"/>
    <property type="project" value="TreeGrafter"/>
</dbReference>
<keyword evidence="3" id="KW-0479">Metal-binding</keyword>
<dbReference type="PANTHER" id="PTHR47782:SF1">
    <property type="entry name" value="PYRIMIDINE PATHWAY REGULATORY PROTEIN 1"/>
    <property type="match status" value="1"/>
</dbReference>
<dbReference type="InterPro" id="IPR036864">
    <property type="entry name" value="Zn2-C6_fun-type_DNA-bd_sf"/>
</dbReference>
<keyword evidence="4" id="KW-0862">Zinc</keyword>
<dbReference type="GO" id="GO:0006351">
    <property type="term" value="P:DNA-templated transcription"/>
    <property type="evidence" value="ECO:0007669"/>
    <property type="project" value="InterPro"/>
</dbReference>
<keyword evidence="5" id="KW-0805">Transcription regulation</keyword>
<dbReference type="PROSITE" id="PS50048">
    <property type="entry name" value="ZN2_CY6_FUNGAL_2"/>
    <property type="match status" value="1"/>
</dbReference>
<dbReference type="InterPro" id="IPR052202">
    <property type="entry name" value="Yeast_MetPath_Reg"/>
</dbReference>
<accession>A0A0L1J061</accession>
<evidence type="ECO:0000256" key="8">
    <source>
        <dbReference type="ARBA" id="ARBA00023242"/>
    </source>
</evidence>
<keyword evidence="7" id="KW-0804">Transcription</keyword>
<dbReference type="Gene3D" id="4.10.240.10">
    <property type="entry name" value="Zn(2)-C6 fungal-type DNA-binding domain"/>
    <property type="match status" value="1"/>
</dbReference>
<dbReference type="Pfam" id="PF11991">
    <property type="entry name" value="Trp_DMAT"/>
    <property type="match status" value="1"/>
</dbReference>
<evidence type="ECO:0000256" key="2">
    <source>
        <dbReference type="ARBA" id="ARBA00022679"/>
    </source>
</evidence>
<dbReference type="CDD" id="cd12148">
    <property type="entry name" value="fungal_TF_MHR"/>
    <property type="match status" value="1"/>
</dbReference>
<feature type="domain" description="Zn(2)-C6 fungal-type" evidence="10">
    <location>
        <begin position="452"/>
        <end position="482"/>
    </location>
</feature>
<keyword evidence="6" id="KW-0238">DNA-binding</keyword>
<evidence type="ECO:0000256" key="3">
    <source>
        <dbReference type="ARBA" id="ARBA00022723"/>
    </source>
</evidence>
<dbReference type="GO" id="GO:0008270">
    <property type="term" value="F:zinc ion binding"/>
    <property type="evidence" value="ECO:0007669"/>
    <property type="project" value="InterPro"/>
</dbReference>
<dbReference type="OrthoDB" id="25921at2759"/>
<dbReference type="Pfam" id="PF04082">
    <property type="entry name" value="Fungal_trans"/>
    <property type="match status" value="1"/>
</dbReference>
<dbReference type="InterPro" id="IPR007219">
    <property type="entry name" value="XnlR_reg_dom"/>
</dbReference>
<sequence length="1161" mass="131628">MHIHCSLNSTVFEALSETLEFPNKSWKQWWYKTGPILAKLMISSDYSIEQQHQYLEFYARVVAPFLGPYPQVVRSTLTRSGLPVEFSVNYQQHRKQPTVRIAFEPLSGARGTETVAYDRDIAKEFLSTLSELNIKGFDSRSWDTVSQNIHIDATEKALLQESKIDDTYVRTQTLFGFDLVRDGPISVKAYAFPGLKCKISGYSSRELLANTVKDLQREVDCSEVFSMVDRYLQESNSYNPYTFFSWDCIEPSKCRLKIYTCSASMTRAKLEEVWSLGSQLQSPSVDKGLRYLLKLFDHIQIPDGELEIKVEHDDRSNTSKTTPLMWNYEMRGGDPSPLTKIYLPVHGENDLKIATGITHFMEEIGMVDMGTSYLDAIQSYLPSVLGLAGNVRKRSASSQRKNSVYIFTTSKSRSILILSTPLRSLAGYTHYYTYLNILAAMDSPRRNRNRAACRRCQRRKIRCDGQTPRCGSCQKAKTPCINDGKQLVQRSYIASMEKRIQWLESLVKENCPNADLDEQSRDNLAQEEEPILIEDHEETTILSPQRELAPSEEQGSGQSRQKYQSGTHHPLRSLSRMESRQAHEIGLVSLSPGGEPRYIGPSSGYFFANLVFSSAGRHQKRRNAANDSMGSLSGESTALAAEILHTPASLPPRRETAVELSAKYFESIHVMYPFLHQPSHMIYIDQMYSSEEVSPVVACQVYMVMAIAATDLSRRSKVRLPAEGYYATAMQHFSKMSPDGTLGGLQSLLLLMVYGFHNPSCGINIWNLNYQCLASLIDLGLQRDIRNTPSLKISLLEQEMRTRVFWVVYTFDRTIGTMMGRPVGIRDEACDLRLPMDISDLELMGPDAQERSPEQPPSHMSFGIHLFKAARLNSEIKYVMHSISREPPAYAYPPIRDIFVWQREMLERLQTWKAETPHTDNINNMSAKLCEIKYHEMMILVLRPSPAIPDPSEDSSILCFRHAMELLESFRELYKHDSLQYSRLVVHSIFLGTLVVLHSIWKLPDISTNIQIDELSKNITTALNILSSIGEYWLEAQRARDCIDDISGVTMRRLLKSQGSVESAPTHRLRSRVRATNHMQQSSSISSQLPLGQDATNQQQELIDLDTNPTGFGDFNVGFPEATLDQSDSLQLLGDPAFEESFGLTGVPDFDGLMWELFNLS</sequence>
<dbReference type="GO" id="GO:0016765">
    <property type="term" value="F:transferase activity, transferring alkyl or aryl (other than methyl) groups"/>
    <property type="evidence" value="ECO:0007669"/>
    <property type="project" value="InterPro"/>
</dbReference>
<evidence type="ECO:0000256" key="1">
    <source>
        <dbReference type="ARBA" id="ARBA00004123"/>
    </source>
</evidence>
<evidence type="ECO:0000256" key="4">
    <source>
        <dbReference type="ARBA" id="ARBA00022833"/>
    </source>
</evidence>
<dbReference type="NCBIfam" id="TIGR03429">
    <property type="entry name" value="arom_pren_DMATS"/>
    <property type="match status" value="1"/>
</dbReference>